<dbReference type="Proteomes" id="UP000271587">
    <property type="component" value="Chromosome"/>
</dbReference>
<accession>A0A3G6J2T2</accession>
<proteinExistence type="predicted"/>
<gene>
    <name evidence="2" type="ORF">CGERO_09825</name>
</gene>
<protein>
    <recommendedName>
        <fullName evidence="4">DUF445 domain-containing protein</fullName>
    </recommendedName>
</protein>
<feature type="transmembrane region" description="Helical" evidence="1">
    <location>
        <begin position="63"/>
        <end position="86"/>
    </location>
</feature>
<dbReference type="GO" id="GO:0005886">
    <property type="term" value="C:plasma membrane"/>
    <property type="evidence" value="ECO:0007669"/>
    <property type="project" value="TreeGrafter"/>
</dbReference>
<name>A0A3G6J2T2_9CORY</name>
<dbReference type="KEGG" id="cgk:CGERO_09825"/>
<feature type="transmembrane region" description="Helical" evidence="1">
    <location>
        <begin position="411"/>
        <end position="432"/>
    </location>
</feature>
<organism evidence="2 3">
    <name type="scientific">Corynebacterium gerontici</name>
    <dbReference type="NCBI Taxonomy" id="2079234"/>
    <lineage>
        <taxon>Bacteria</taxon>
        <taxon>Bacillati</taxon>
        <taxon>Actinomycetota</taxon>
        <taxon>Actinomycetes</taxon>
        <taxon>Mycobacteriales</taxon>
        <taxon>Corynebacteriaceae</taxon>
        <taxon>Corynebacterium</taxon>
    </lineage>
</organism>
<keyword evidence="1" id="KW-1133">Transmembrane helix</keyword>
<dbReference type="RefSeq" id="WP_123935458.1">
    <property type="nucleotide sequence ID" value="NZ_CP033897.1"/>
</dbReference>
<evidence type="ECO:0000313" key="2">
    <source>
        <dbReference type="EMBL" id="AZA12252.1"/>
    </source>
</evidence>
<dbReference type="PANTHER" id="PTHR38442">
    <property type="entry name" value="INNER MEMBRANE PROTEIN-RELATED"/>
    <property type="match status" value="1"/>
</dbReference>
<sequence length="434" mass="47993">MQETPIAGMAVPGPSPEDEAARRKTLRAHKTFATGLLVVAAAIFLSCQWYAAETDPTPTWVGFVRAAAEAGMVGGLADWFAVTALFRYPLGLKIPHTAIVKRKKDQVGEALSDFVAENFLNATLITQKIQAANLPTIIANWLVKRENADRVSLEVGKFTAKVVRALNPEDAEAVIRQGIVEKLKEPAWGPPAGKLLQDLIDGGQLEPVVDQLVSWLHRKALTSEALIVRLLDERAPTWAPKFINELVGDRVYRELVQWTAAVDGDKNHEARQAIRRFLQQFSNDLQHDPKMIAKVEDIKHDLMASEPMQNIAGTLWEKASANIIEVAEDPDSILRVKARELALQWGQRLHDDAEVREALDRRITQAAAFLADNYADEVTSIIAETIERWDADEAADKIELMVGKDLQYIRLNGTVVGAIAGLGIYTVSYLLFGV</sequence>
<dbReference type="OrthoDB" id="9769590at2"/>
<feature type="transmembrane region" description="Helical" evidence="1">
    <location>
        <begin position="32"/>
        <end position="51"/>
    </location>
</feature>
<dbReference type="InterPro" id="IPR007383">
    <property type="entry name" value="DUF445"/>
</dbReference>
<evidence type="ECO:0000256" key="1">
    <source>
        <dbReference type="SAM" id="Phobius"/>
    </source>
</evidence>
<dbReference type="Pfam" id="PF04286">
    <property type="entry name" value="DUF445"/>
    <property type="match status" value="1"/>
</dbReference>
<evidence type="ECO:0000313" key="3">
    <source>
        <dbReference type="Proteomes" id="UP000271587"/>
    </source>
</evidence>
<dbReference type="PANTHER" id="PTHR38442:SF1">
    <property type="entry name" value="INNER MEMBRANE PROTEIN"/>
    <property type="match status" value="1"/>
</dbReference>
<dbReference type="EMBL" id="CP033897">
    <property type="protein sequence ID" value="AZA12252.1"/>
    <property type="molecule type" value="Genomic_DNA"/>
</dbReference>
<keyword evidence="1" id="KW-0812">Transmembrane</keyword>
<dbReference type="AlphaFoldDB" id="A0A3G6J2T2"/>
<evidence type="ECO:0008006" key="4">
    <source>
        <dbReference type="Google" id="ProtNLM"/>
    </source>
</evidence>
<keyword evidence="1" id="KW-0472">Membrane</keyword>
<reference evidence="2 3" key="1">
    <citation type="submission" date="2018-11" db="EMBL/GenBank/DDBJ databases">
        <authorList>
            <person name="Kleinhagauer T."/>
            <person name="Glaeser S.P."/>
            <person name="Spergser J."/>
            <person name="Ruckert C."/>
            <person name="Kaempfer P."/>
            <person name="Busse H.-J."/>
        </authorList>
    </citation>
    <scope>NUCLEOTIDE SEQUENCE [LARGE SCALE GENOMIC DNA]</scope>
    <source>
        <strain evidence="2 3">W8</strain>
    </source>
</reference>
<keyword evidence="3" id="KW-1185">Reference proteome</keyword>